<feature type="domain" description="SH3b" evidence="2">
    <location>
        <begin position="183"/>
        <end position="247"/>
    </location>
</feature>
<reference evidence="3 4" key="1">
    <citation type="submission" date="2019-07" db="EMBL/GenBank/DDBJ databases">
        <title>Analysis of the biochemical properties, biological activity and biotechnological potential of siderophores and biosurfactants produced by Antarctic psychrotolerant bacteria.</title>
        <authorList>
            <person name="Styczynski M."/>
            <person name="Krucon T."/>
            <person name="Decewicz P."/>
            <person name="Dziewit L."/>
        </authorList>
    </citation>
    <scope>NUCLEOTIDE SEQUENCE [LARGE SCALE GENOMIC DNA]</scope>
    <source>
        <strain evidence="3 4">ANT_H27</strain>
    </source>
</reference>
<accession>A0A5B0EI28</accession>
<dbReference type="InterPro" id="IPR003646">
    <property type="entry name" value="SH3-like_bac-type"/>
</dbReference>
<keyword evidence="1" id="KW-0732">Signal</keyword>
<evidence type="ECO:0000256" key="1">
    <source>
        <dbReference type="SAM" id="SignalP"/>
    </source>
</evidence>
<proteinExistence type="predicted"/>
<dbReference type="SUPFAM" id="SSF50044">
    <property type="entry name" value="SH3-domain"/>
    <property type="match status" value="1"/>
</dbReference>
<feature type="signal peptide" evidence="1">
    <location>
        <begin position="1"/>
        <end position="18"/>
    </location>
</feature>
<dbReference type="RefSeq" id="WP_149618866.1">
    <property type="nucleotide sequence ID" value="NZ_VOBL01000004.1"/>
</dbReference>
<evidence type="ECO:0000313" key="4">
    <source>
        <dbReference type="Proteomes" id="UP000323856"/>
    </source>
</evidence>
<dbReference type="Pfam" id="PF26571">
    <property type="entry name" value="VldE"/>
    <property type="match status" value="1"/>
</dbReference>
<protein>
    <submittedName>
        <fullName evidence="3">SH3 domain-containing protein</fullName>
    </submittedName>
</protein>
<dbReference type="EMBL" id="VOBL01000004">
    <property type="protein sequence ID" value="KAA0978563.1"/>
    <property type="molecule type" value="Genomic_DNA"/>
</dbReference>
<dbReference type="SMART" id="SM00287">
    <property type="entry name" value="SH3b"/>
    <property type="match status" value="6"/>
</dbReference>
<feature type="domain" description="SH3b" evidence="2">
    <location>
        <begin position="465"/>
        <end position="528"/>
    </location>
</feature>
<dbReference type="InterPro" id="IPR058593">
    <property type="entry name" value="ARB_07466-like_C"/>
</dbReference>
<name>A0A5B0EI28_9MICC</name>
<dbReference type="InterPro" id="IPR036028">
    <property type="entry name" value="SH3-like_dom_sf"/>
</dbReference>
<dbReference type="Gene3D" id="2.30.30.40">
    <property type="entry name" value="SH3 Domains"/>
    <property type="match status" value="7"/>
</dbReference>
<dbReference type="InterPro" id="IPR052354">
    <property type="entry name" value="Cell_Wall_Dynamics_Protein"/>
</dbReference>
<dbReference type="AlphaFoldDB" id="A0A5B0EI28"/>
<evidence type="ECO:0000259" key="2">
    <source>
        <dbReference type="PROSITE" id="PS51781"/>
    </source>
</evidence>
<dbReference type="Proteomes" id="UP000323856">
    <property type="component" value="Unassembled WGS sequence"/>
</dbReference>
<feature type="domain" description="SH3b" evidence="2">
    <location>
        <begin position="323"/>
        <end position="385"/>
    </location>
</feature>
<feature type="domain" description="SH3b" evidence="2">
    <location>
        <begin position="398"/>
        <end position="460"/>
    </location>
</feature>
<dbReference type="PANTHER" id="PTHR34408">
    <property type="entry name" value="FAMILY PROTEIN, PUTATIVE-RELATED"/>
    <property type="match status" value="1"/>
</dbReference>
<evidence type="ECO:0000313" key="3">
    <source>
        <dbReference type="EMBL" id="KAA0978563.1"/>
    </source>
</evidence>
<dbReference type="Pfam" id="PF08239">
    <property type="entry name" value="SH3_3"/>
    <property type="match status" value="4"/>
</dbReference>
<comment type="caution">
    <text evidence="3">The sequence shown here is derived from an EMBL/GenBank/DDBJ whole genome shotgun (WGS) entry which is preliminary data.</text>
</comment>
<organism evidence="3 4">
    <name type="scientific">Paeniglutamicibacter gangotriensis</name>
    <dbReference type="NCBI Taxonomy" id="254787"/>
    <lineage>
        <taxon>Bacteria</taxon>
        <taxon>Bacillati</taxon>
        <taxon>Actinomycetota</taxon>
        <taxon>Actinomycetes</taxon>
        <taxon>Micrococcales</taxon>
        <taxon>Micrococcaceae</taxon>
        <taxon>Paeniglutamicibacter</taxon>
    </lineage>
</organism>
<feature type="chain" id="PRO_5022697969" evidence="1">
    <location>
        <begin position="19"/>
        <end position="662"/>
    </location>
</feature>
<gene>
    <name evidence="3" type="ORF">FQ154_04810</name>
</gene>
<dbReference type="OrthoDB" id="2989771at2"/>
<dbReference type="PANTHER" id="PTHR34408:SF1">
    <property type="entry name" value="GLYCOSYL HYDROLASE FAMILY 19 DOMAIN-CONTAINING PROTEIN HI_1415"/>
    <property type="match status" value="1"/>
</dbReference>
<sequence length="662" mass="71093">MLALAVALIGGPTTMATAQPLAPVASVKLSTVMATPAGVTGSQLKAAPAASAKVYNFTKAFTTVKATTGKGAASVVSIHRQTKVEVLSKKGSWTKVRVSGKTGFLPTSVLGKTKPTTVSRWVKGKQPVFQSFKTSSKKLGTLGNNTKITWLRNSGSWQQVRTSAGIGWMPSSKLSNTTIKPHAKSKVYSYTKSFTTVKAKAYRSSANLISVHRQTKVEVLQNKGSWTKVRVSGKVGFVPTSALSKTNPTTVSRWVKGKQPVYVSAKTSSRKLSTLSNNTKITWLRTSGSWQQVRTSAGIGWMPSSALSTKVNPAAHPKPPVKFNAPRWTTDYVNLRTGPGTSNRSVGTVPKGERVLLASSVKGWANVKTSRGTGWISMTYLSTVAPTQKPPTPDAIKFDSPRWTTTNLNLRKGAGTNHEALGVVPMGERVLRGRSSNGWANIKTSKGIGWVSEIYLATTAPPPKPTTQYRWATGNVNLRAGGSTIYPIMGVVQAGDRVTYLGSRNGWANVVTNVGTGWMSDAYLSKKQVAKLQPDTIAVNNAVKAHFGSWVTSYGGVRPGSVGHSSGRATDLMIKDYKSPRSIKNGDKIADFLIANRKSLGISYLIWQDKIWLGAVTGWEEYSKSGKYGNQFVGNWNDTTLHLDHIHAETIGNAGTGAPLIK</sequence>
<dbReference type="PROSITE" id="PS51781">
    <property type="entry name" value="SH3B"/>
    <property type="match status" value="4"/>
</dbReference>